<accession>A0A0A8UTN4</accession>
<proteinExistence type="predicted"/>
<dbReference type="AlphaFoldDB" id="A0A0A8UTN4"/>
<dbReference type="GO" id="GO:0003677">
    <property type="term" value="F:DNA binding"/>
    <property type="evidence" value="ECO:0007669"/>
    <property type="project" value="InterPro"/>
</dbReference>
<gene>
    <name evidence="1" type="ORF">LHA_1033</name>
</gene>
<dbReference type="PATRIC" id="fig|449.7.peg.3114"/>
<dbReference type="Gene3D" id="1.10.260.40">
    <property type="entry name" value="lambda repressor-like DNA-binding domains"/>
    <property type="match status" value="1"/>
</dbReference>
<dbReference type="KEGG" id="lha:LHA_1033"/>
<protein>
    <submittedName>
        <fullName evidence="1">Uncharacterized protein</fullName>
    </submittedName>
</protein>
<name>A0A0A8UTN4_LEGHA</name>
<dbReference type="STRING" id="449.LHA_1033"/>
<dbReference type="Proteomes" id="UP000032803">
    <property type="component" value="Chromosome I"/>
</dbReference>
<evidence type="ECO:0000313" key="2">
    <source>
        <dbReference type="Proteomes" id="UP000032803"/>
    </source>
</evidence>
<reference evidence="2" key="1">
    <citation type="submission" date="2014-09" db="EMBL/GenBank/DDBJ databases">
        <authorList>
            <person name="Gomez-Valero L."/>
        </authorList>
    </citation>
    <scope>NUCLEOTIDE SEQUENCE [LARGE SCALE GENOMIC DNA]</scope>
    <source>
        <strain evidence="2">ATCC35250</strain>
    </source>
</reference>
<evidence type="ECO:0000313" key="1">
    <source>
        <dbReference type="EMBL" id="CEK10094.1"/>
    </source>
</evidence>
<keyword evidence="2" id="KW-1185">Reference proteome</keyword>
<sequence>MAKQIKKIKTPNLQQPLTAELLGEIIKARRTQSDLRLEDAAALCAVAKETFMKVEHGQAGCQLASVLQICAGLGINLYVKPWADNGEDENDWR</sequence>
<dbReference type="InterPro" id="IPR010982">
    <property type="entry name" value="Lambda_DNA-bd_dom_sf"/>
</dbReference>
<dbReference type="EMBL" id="LN681225">
    <property type="protein sequence ID" value="CEK10094.1"/>
    <property type="molecule type" value="Genomic_DNA"/>
</dbReference>
<dbReference type="OrthoDB" id="5569968at2"/>
<dbReference type="SUPFAM" id="SSF47413">
    <property type="entry name" value="lambda repressor-like DNA-binding domains"/>
    <property type="match status" value="1"/>
</dbReference>
<organism evidence="1 2">
    <name type="scientific">Legionella hackeliae</name>
    <dbReference type="NCBI Taxonomy" id="449"/>
    <lineage>
        <taxon>Bacteria</taxon>
        <taxon>Pseudomonadati</taxon>
        <taxon>Pseudomonadota</taxon>
        <taxon>Gammaproteobacteria</taxon>
        <taxon>Legionellales</taxon>
        <taxon>Legionellaceae</taxon>
        <taxon>Legionella</taxon>
    </lineage>
</organism>
<dbReference type="HOGENOM" id="CLU_066192_47_4_6"/>
<dbReference type="RefSeq" id="WP_045105524.1">
    <property type="nucleotide sequence ID" value="NZ_LN681225.1"/>
</dbReference>